<protein>
    <submittedName>
        <fullName evidence="2">Uncharacterized protein</fullName>
    </submittedName>
</protein>
<dbReference type="Proteomes" id="UP000765509">
    <property type="component" value="Unassembled WGS sequence"/>
</dbReference>
<name>A0A9Q3PMZ7_9BASI</name>
<proteinExistence type="predicted"/>
<reference evidence="2" key="1">
    <citation type="submission" date="2021-03" db="EMBL/GenBank/DDBJ databases">
        <title>Draft genome sequence of rust myrtle Austropuccinia psidii MF-1, a brazilian biotype.</title>
        <authorList>
            <person name="Quecine M.C."/>
            <person name="Pachon D.M.R."/>
            <person name="Bonatelli M.L."/>
            <person name="Correr F.H."/>
            <person name="Franceschini L.M."/>
            <person name="Leite T.F."/>
            <person name="Margarido G.R.A."/>
            <person name="Almeida C.A."/>
            <person name="Ferrarezi J.A."/>
            <person name="Labate C.A."/>
        </authorList>
    </citation>
    <scope>NUCLEOTIDE SEQUENCE</scope>
    <source>
        <strain evidence="2">MF-1</strain>
    </source>
</reference>
<dbReference type="EMBL" id="AVOT02079112">
    <property type="protein sequence ID" value="MBW0566436.1"/>
    <property type="molecule type" value="Genomic_DNA"/>
</dbReference>
<organism evidence="2 3">
    <name type="scientific">Austropuccinia psidii MF-1</name>
    <dbReference type="NCBI Taxonomy" id="1389203"/>
    <lineage>
        <taxon>Eukaryota</taxon>
        <taxon>Fungi</taxon>
        <taxon>Dikarya</taxon>
        <taxon>Basidiomycota</taxon>
        <taxon>Pucciniomycotina</taxon>
        <taxon>Pucciniomycetes</taxon>
        <taxon>Pucciniales</taxon>
        <taxon>Sphaerophragmiaceae</taxon>
        <taxon>Austropuccinia</taxon>
    </lineage>
</organism>
<dbReference type="AlphaFoldDB" id="A0A9Q3PMZ7"/>
<accession>A0A9Q3PMZ7</accession>
<evidence type="ECO:0000313" key="2">
    <source>
        <dbReference type="EMBL" id="MBW0566436.1"/>
    </source>
</evidence>
<evidence type="ECO:0000256" key="1">
    <source>
        <dbReference type="SAM" id="MobiDB-lite"/>
    </source>
</evidence>
<feature type="compositionally biased region" description="Low complexity" evidence="1">
    <location>
        <begin position="7"/>
        <end position="16"/>
    </location>
</feature>
<evidence type="ECO:0000313" key="3">
    <source>
        <dbReference type="Proteomes" id="UP000765509"/>
    </source>
</evidence>
<feature type="region of interest" description="Disordered" evidence="1">
    <location>
        <begin position="1"/>
        <end position="33"/>
    </location>
</feature>
<comment type="caution">
    <text evidence="2">The sequence shown here is derived from an EMBL/GenBank/DDBJ whole genome shotgun (WGS) entry which is preliminary data.</text>
</comment>
<sequence>MVTFSGPNSVIPNQIPSPSPISKEESSAIQSGNSLAATRRSFKDPKHLSLERLGHHFLIRTILGEILRGYQYFQSFSRHQVLRIPSTPQLVHTDSNKAICMALAQLGQFIFHYGNSVTQFNSQDDQNCIGPIQKIQPDDSPSRISLSAYHKYWPPFIPWGIFPQLINILDLFLSLFSFTLLN</sequence>
<gene>
    <name evidence="2" type="ORF">O181_106151</name>
</gene>
<keyword evidence="3" id="KW-1185">Reference proteome</keyword>